<gene>
    <name evidence="6" type="ORF">V565_133860</name>
</gene>
<protein>
    <recommendedName>
        <fullName evidence="5">MYND-type domain-containing protein</fullName>
    </recommendedName>
</protein>
<evidence type="ECO:0000256" key="1">
    <source>
        <dbReference type="ARBA" id="ARBA00022723"/>
    </source>
</evidence>
<dbReference type="SUPFAM" id="SSF144232">
    <property type="entry name" value="HIT/MYND zinc finger-like"/>
    <property type="match status" value="1"/>
</dbReference>
<dbReference type="EMBL" id="AZST01000577">
    <property type="protein sequence ID" value="KEP48098.1"/>
    <property type="molecule type" value="Genomic_DNA"/>
</dbReference>
<proteinExistence type="predicted"/>
<dbReference type="Proteomes" id="UP000027456">
    <property type="component" value="Unassembled WGS sequence"/>
</dbReference>
<evidence type="ECO:0000256" key="3">
    <source>
        <dbReference type="ARBA" id="ARBA00022833"/>
    </source>
</evidence>
<keyword evidence="2 4" id="KW-0863">Zinc-finger</keyword>
<feature type="domain" description="MYND-type" evidence="5">
    <location>
        <begin position="535"/>
        <end position="584"/>
    </location>
</feature>
<keyword evidence="7" id="KW-1185">Reference proteome</keyword>
<dbReference type="HOGENOM" id="CLU_032504_2_0_1"/>
<dbReference type="OrthoDB" id="3272170at2759"/>
<dbReference type="InterPro" id="IPR002893">
    <property type="entry name" value="Znf_MYND"/>
</dbReference>
<accession>A0A074RTV9</accession>
<dbReference type="PROSITE" id="PS50865">
    <property type="entry name" value="ZF_MYND_2"/>
    <property type="match status" value="1"/>
</dbReference>
<keyword evidence="3" id="KW-0862">Zinc</keyword>
<dbReference type="GO" id="GO:0008270">
    <property type="term" value="F:zinc ion binding"/>
    <property type="evidence" value="ECO:0007669"/>
    <property type="project" value="UniProtKB-KW"/>
</dbReference>
<evidence type="ECO:0000313" key="6">
    <source>
        <dbReference type="EMBL" id="KEP48098.1"/>
    </source>
</evidence>
<evidence type="ECO:0000259" key="5">
    <source>
        <dbReference type="PROSITE" id="PS50865"/>
    </source>
</evidence>
<evidence type="ECO:0000256" key="4">
    <source>
        <dbReference type="PROSITE-ProRule" id="PRU00134"/>
    </source>
</evidence>
<evidence type="ECO:0000313" key="7">
    <source>
        <dbReference type="Proteomes" id="UP000027456"/>
    </source>
</evidence>
<name>A0A074RTV9_9AGAM</name>
<keyword evidence="1" id="KW-0479">Metal-binding</keyword>
<sequence>MDNSTTGITRSHLGLTLEQYIVAYRNTFLEPPNWFLDLQYEKVQADIKTVSEFGRDGLYDTPNLSISTLRSIMHYSYSPTGYQDLGSPELISGCIRIMSSITMAGKEPFLSYEMGYICLHIVAIGLGACLFRRGQTQGVEINDASFEIPVMYKASHITSQMVAELAAHLGGQQRDTYNCILGWSACPEHQRSQLVVSVAEAGTLLHLLYRARHQFLRILQSTYLVGPSAVTFVLWRYVTYQRSMKNQQEVQGYFALLHDIFWRCWLVATPREQSSFESMYSWDSDLWPKLHDAPASTDKLQNSQVLIGAFIEHSAPAAGGARRIILPVSLSNLMNVLSYVTNYFQPGCEDLIAGYIHVTVEKMWYILSDKTKTDPLFGRALGTSVFPAFCIILQLLRDPRWTNTAIALRVINATVEADLLDLIARTIFLLVPHAHIDRNSQIYRTNAHVLSGSTALYGQLTKLLPAQVMRKQFELYGSDWWKVTRHLGLLRQVALPGEHATSEVRSFFYALCLDSWGKVGKAICHTETELSARFCHYARCPDPWVVVGVVHSCSNCSKVEYCSLRCQGMDWMHDHERRSHRALCTRYEEIN</sequence>
<comment type="caution">
    <text evidence="6">The sequence shown here is derived from an EMBL/GenBank/DDBJ whole genome shotgun (WGS) entry which is preliminary data.</text>
</comment>
<organism evidence="6 7">
    <name type="scientific">Rhizoctonia solani 123E</name>
    <dbReference type="NCBI Taxonomy" id="1423351"/>
    <lineage>
        <taxon>Eukaryota</taxon>
        <taxon>Fungi</taxon>
        <taxon>Dikarya</taxon>
        <taxon>Basidiomycota</taxon>
        <taxon>Agaricomycotina</taxon>
        <taxon>Agaricomycetes</taxon>
        <taxon>Cantharellales</taxon>
        <taxon>Ceratobasidiaceae</taxon>
        <taxon>Rhizoctonia</taxon>
    </lineage>
</organism>
<evidence type="ECO:0000256" key="2">
    <source>
        <dbReference type="ARBA" id="ARBA00022771"/>
    </source>
</evidence>
<dbReference type="AlphaFoldDB" id="A0A074RTV9"/>
<reference evidence="6 7" key="1">
    <citation type="submission" date="2013-12" db="EMBL/GenBank/DDBJ databases">
        <authorList>
            <person name="Cubeta M."/>
            <person name="Pakala S."/>
            <person name="Fedorova N."/>
            <person name="Thomas E."/>
            <person name="Dean R."/>
            <person name="Jabaji S."/>
            <person name="Neate S."/>
            <person name="Toda T."/>
            <person name="Tavantzis S."/>
            <person name="Vilgalys R."/>
            <person name="Bharathan N."/>
            <person name="Pakala S."/>
            <person name="Losada L.S."/>
            <person name="Zafar N."/>
            <person name="Nierman W."/>
        </authorList>
    </citation>
    <scope>NUCLEOTIDE SEQUENCE [LARGE SCALE GENOMIC DNA]</scope>
    <source>
        <strain evidence="6 7">123E</strain>
    </source>
</reference>